<dbReference type="PROSITE" id="PS51419">
    <property type="entry name" value="RAB"/>
    <property type="match status" value="1"/>
</dbReference>
<comment type="subunit">
    <text evidence="19">The GTP bound form of RAB15 interacts with REP15. Interacts (GTP-bound form) with MICAL1, MICAL3, MICALCL, EHBP1 and EHBP1L1.</text>
</comment>
<dbReference type="PRINTS" id="PR00449">
    <property type="entry name" value="RASTRNSFRMNG"/>
</dbReference>
<gene>
    <name evidence="21" type="primary">RAB15</name>
</gene>
<evidence type="ECO:0000256" key="12">
    <source>
        <dbReference type="ARBA" id="ARBA00022927"/>
    </source>
</evidence>
<dbReference type="PROSITE" id="PS51420">
    <property type="entry name" value="RHO"/>
    <property type="match status" value="1"/>
</dbReference>
<sequence length="224" mass="25249">PEPTPATSLASQGTMAKEYDVLLRLLLLGDSGVGKTCLLSRFTDNDFHPSHISTIGVDFKMKTLQIDGVKVRVQIWDTAGQERYQTITKQYYRRAQGIFFVYDVTNTQSFQHIAKWASDVEEFAPGNVQKVLIGNKCDEEHRRRVTTEQGSKLAESCGMDFFETSAFSRYNIDESVTCLTEMVLQANKKELDGLGVSITDNCSVSDLQEKQMMQDDVSNRICFC</sequence>
<evidence type="ECO:0000256" key="5">
    <source>
        <dbReference type="ARBA" id="ARBA00022448"/>
    </source>
</evidence>
<comment type="subcellular location">
    <subcellularLocation>
        <location evidence="2">Cell membrane</location>
        <topology evidence="2">Lipid-anchor</topology>
        <orientation evidence="2">Cytoplasmic side</orientation>
    </subcellularLocation>
</comment>
<evidence type="ECO:0000256" key="9">
    <source>
        <dbReference type="ARBA" id="ARBA00022741"/>
    </source>
</evidence>
<evidence type="ECO:0000256" key="19">
    <source>
        <dbReference type="ARBA" id="ARBA00062315"/>
    </source>
</evidence>
<evidence type="ECO:0000313" key="21">
    <source>
        <dbReference type="Ensembl" id="ENSDCDP00010020418.1"/>
    </source>
</evidence>
<keyword evidence="5" id="KW-0813">Transport</keyword>
<evidence type="ECO:0000256" key="11">
    <source>
        <dbReference type="ARBA" id="ARBA00022842"/>
    </source>
</evidence>
<dbReference type="GO" id="GO:0046872">
    <property type="term" value="F:metal ion binding"/>
    <property type="evidence" value="ECO:0007669"/>
    <property type="project" value="UniProtKB-KW"/>
</dbReference>
<comment type="catalytic activity">
    <reaction evidence="17">
        <text>GTP + H2O = GDP + phosphate + H(+)</text>
        <dbReference type="Rhea" id="RHEA:19669"/>
        <dbReference type="ChEBI" id="CHEBI:15377"/>
        <dbReference type="ChEBI" id="CHEBI:15378"/>
        <dbReference type="ChEBI" id="CHEBI:37565"/>
        <dbReference type="ChEBI" id="CHEBI:43474"/>
        <dbReference type="ChEBI" id="CHEBI:58189"/>
        <dbReference type="EC" id="3.6.5.2"/>
    </reaction>
    <physiologicalReaction direction="left-to-right" evidence="17">
        <dbReference type="Rhea" id="RHEA:19670"/>
    </physiologicalReaction>
</comment>
<dbReference type="EC" id="3.6.5.2" evidence="4"/>
<evidence type="ECO:0000256" key="6">
    <source>
        <dbReference type="ARBA" id="ARBA00022475"/>
    </source>
</evidence>
<keyword evidence="15" id="KW-0449">Lipoprotein</keyword>
<reference evidence="21 22" key="1">
    <citation type="submission" date="2020-06" db="EMBL/GenBank/DDBJ databases">
        <authorList>
            <consortium name="Wellcome Sanger Institute Data Sharing"/>
        </authorList>
    </citation>
    <scope>NUCLEOTIDE SEQUENCE [LARGE SCALE GENOMIC DNA]</scope>
</reference>
<keyword evidence="8" id="KW-0479">Metal-binding</keyword>
<dbReference type="AlphaFoldDB" id="A0AAY4BHN0"/>
<keyword evidence="10" id="KW-0378">Hydrolase</keyword>
<evidence type="ECO:0000256" key="17">
    <source>
        <dbReference type="ARBA" id="ARBA00047660"/>
    </source>
</evidence>
<dbReference type="GO" id="GO:0005525">
    <property type="term" value="F:GTP binding"/>
    <property type="evidence" value="ECO:0007669"/>
    <property type="project" value="UniProtKB-KW"/>
</dbReference>
<dbReference type="SMART" id="SM00175">
    <property type="entry name" value="RAB"/>
    <property type="match status" value="1"/>
</dbReference>
<evidence type="ECO:0000256" key="2">
    <source>
        <dbReference type="ARBA" id="ARBA00004342"/>
    </source>
</evidence>
<evidence type="ECO:0000256" key="7">
    <source>
        <dbReference type="ARBA" id="ARBA00022481"/>
    </source>
</evidence>
<keyword evidence="6" id="KW-1003">Cell membrane</keyword>
<organism evidence="21 22">
    <name type="scientific">Denticeps clupeoides</name>
    <name type="common">denticle herring</name>
    <dbReference type="NCBI Taxonomy" id="299321"/>
    <lineage>
        <taxon>Eukaryota</taxon>
        <taxon>Metazoa</taxon>
        <taxon>Chordata</taxon>
        <taxon>Craniata</taxon>
        <taxon>Vertebrata</taxon>
        <taxon>Euteleostomi</taxon>
        <taxon>Actinopterygii</taxon>
        <taxon>Neopterygii</taxon>
        <taxon>Teleostei</taxon>
        <taxon>Clupei</taxon>
        <taxon>Clupeiformes</taxon>
        <taxon>Denticipitoidei</taxon>
        <taxon>Denticipitidae</taxon>
        <taxon>Denticeps</taxon>
    </lineage>
</organism>
<dbReference type="PANTHER" id="PTHR47980">
    <property type="entry name" value="LD44762P"/>
    <property type="match status" value="1"/>
</dbReference>
<dbReference type="SMART" id="SM00173">
    <property type="entry name" value="RAS"/>
    <property type="match status" value="1"/>
</dbReference>
<reference evidence="21" key="3">
    <citation type="submission" date="2025-09" db="UniProtKB">
        <authorList>
            <consortium name="Ensembl"/>
        </authorList>
    </citation>
    <scope>IDENTIFICATION</scope>
</reference>
<evidence type="ECO:0000313" key="22">
    <source>
        <dbReference type="Proteomes" id="UP000694580"/>
    </source>
</evidence>
<dbReference type="Gene3D" id="3.40.50.300">
    <property type="entry name" value="P-loop containing nucleotide triphosphate hydrolases"/>
    <property type="match status" value="1"/>
</dbReference>
<dbReference type="NCBIfam" id="TIGR00231">
    <property type="entry name" value="small_GTP"/>
    <property type="match status" value="1"/>
</dbReference>
<dbReference type="InterPro" id="IPR001806">
    <property type="entry name" value="Small_GTPase"/>
</dbReference>
<dbReference type="FunFam" id="3.40.50.300:FF:000990">
    <property type="entry name" value="ras-related protein Rab-15 isoform X1"/>
    <property type="match status" value="1"/>
</dbReference>
<evidence type="ECO:0000256" key="16">
    <source>
        <dbReference type="ARBA" id="ARBA00023289"/>
    </source>
</evidence>
<evidence type="ECO:0000256" key="13">
    <source>
        <dbReference type="ARBA" id="ARBA00023134"/>
    </source>
</evidence>
<evidence type="ECO:0000256" key="14">
    <source>
        <dbReference type="ARBA" id="ARBA00023136"/>
    </source>
</evidence>
<dbReference type="SMART" id="SM00176">
    <property type="entry name" value="RAN"/>
    <property type="match status" value="1"/>
</dbReference>
<evidence type="ECO:0000256" key="20">
    <source>
        <dbReference type="ARBA" id="ARBA00067815"/>
    </source>
</evidence>
<dbReference type="PROSITE" id="PS51421">
    <property type="entry name" value="RAS"/>
    <property type="match status" value="1"/>
</dbReference>
<keyword evidence="14" id="KW-0472">Membrane</keyword>
<evidence type="ECO:0000256" key="4">
    <source>
        <dbReference type="ARBA" id="ARBA00011984"/>
    </source>
</evidence>
<dbReference type="GeneTree" id="ENSGT00940000157848"/>
<evidence type="ECO:0000256" key="3">
    <source>
        <dbReference type="ARBA" id="ARBA00006270"/>
    </source>
</evidence>
<dbReference type="Proteomes" id="UP000694580">
    <property type="component" value="Chromosome 1"/>
</dbReference>
<reference evidence="21" key="2">
    <citation type="submission" date="2025-08" db="UniProtKB">
        <authorList>
            <consortium name="Ensembl"/>
        </authorList>
    </citation>
    <scope>IDENTIFICATION</scope>
</reference>
<name>A0AAY4BHN0_9TELE</name>
<protein>
    <recommendedName>
        <fullName evidence="20">Ras-related protein Rab-15</fullName>
        <ecNumber evidence="4">3.6.5.2</ecNumber>
    </recommendedName>
</protein>
<evidence type="ECO:0000256" key="15">
    <source>
        <dbReference type="ARBA" id="ARBA00023288"/>
    </source>
</evidence>
<comment type="similarity">
    <text evidence="3">Belongs to the small GTPase superfamily. Rab family.</text>
</comment>
<evidence type="ECO:0000256" key="1">
    <source>
        <dbReference type="ARBA" id="ARBA00001946"/>
    </source>
</evidence>
<keyword evidence="13" id="KW-0342">GTP-binding</keyword>
<keyword evidence="16" id="KW-0636">Prenylation</keyword>
<dbReference type="InterPro" id="IPR027417">
    <property type="entry name" value="P-loop_NTPase"/>
</dbReference>
<dbReference type="InterPro" id="IPR050305">
    <property type="entry name" value="Small_GTPase_Rab"/>
</dbReference>
<dbReference type="GO" id="GO:0015031">
    <property type="term" value="P:protein transport"/>
    <property type="evidence" value="ECO:0007669"/>
    <property type="project" value="UniProtKB-KW"/>
</dbReference>
<keyword evidence="9" id="KW-0547">Nucleotide-binding</keyword>
<dbReference type="SMART" id="SM00174">
    <property type="entry name" value="RHO"/>
    <property type="match status" value="1"/>
</dbReference>
<dbReference type="GO" id="GO:0005886">
    <property type="term" value="C:plasma membrane"/>
    <property type="evidence" value="ECO:0007669"/>
    <property type="project" value="UniProtKB-SubCell"/>
</dbReference>
<keyword evidence="7" id="KW-0488">Methylation</keyword>
<evidence type="ECO:0000256" key="10">
    <source>
        <dbReference type="ARBA" id="ARBA00022801"/>
    </source>
</evidence>
<dbReference type="GO" id="GO:0003925">
    <property type="term" value="F:G protein activity"/>
    <property type="evidence" value="ECO:0007669"/>
    <property type="project" value="UniProtKB-EC"/>
</dbReference>
<dbReference type="Ensembl" id="ENSDCDT00010021685.1">
    <property type="protein sequence ID" value="ENSDCDP00010020418.1"/>
    <property type="gene ID" value="ENSDCDG00010009308.1"/>
</dbReference>
<keyword evidence="12" id="KW-0653">Protein transport</keyword>
<evidence type="ECO:0000256" key="18">
    <source>
        <dbReference type="ARBA" id="ARBA00058428"/>
    </source>
</evidence>
<accession>A0AAY4BHN0</accession>
<evidence type="ECO:0000256" key="8">
    <source>
        <dbReference type="ARBA" id="ARBA00022723"/>
    </source>
</evidence>
<comment type="cofactor">
    <cofactor evidence="1">
        <name>Mg(2+)</name>
        <dbReference type="ChEBI" id="CHEBI:18420"/>
    </cofactor>
</comment>
<dbReference type="InterPro" id="IPR005225">
    <property type="entry name" value="Small_GTP-bd"/>
</dbReference>
<comment type="function">
    <text evidence="18">The small GTPases Rab are key regulators of intracellular membrane trafficking, from the formation of transport vesicles to their fusion with membranes. Rabs cycle between an inactive GDP-bound form and an active GTP-bound form that is able to recruit to membranes different sets of downstream effectors directly responsible for vesicle formation, movement, tethering and fusion. RAB15 may act in concert with RAB3A in regulating aspects of synaptic vesicle membrane flow within the nerve terminal.</text>
</comment>
<keyword evidence="11" id="KW-0460">Magnesium</keyword>
<keyword evidence="22" id="KW-1185">Reference proteome</keyword>
<dbReference type="Pfam" id="PF00071">
    <property type="entry name" value="Ras"/>
    <property type="match status" value="1"/>
</dbReference>
<proteinExistence type="inferred from homology"/>
<dbReference type="SUPFAM" id="SSF52540">
    <property type="entry name" value="P-loop containing nucleoside triphosphate hydrolases"/>
    <property type="match status" value="1"/>
</dbReference>